<evidence type="ECO:0000313" key="4">
    <source>
        <dbReference type="Proteomes" id="UP000307841"/>
    </source>
</evidence>
<accession>A0A4U2YAP1</accession>
<comment type="caution">
    <text evidence="3">The sequence shown here is derived from an EMBL/GenBank/DDBJ whole genome shotgun (WGS) entry which is preliminary data.</text>
</comment>
<dbReference type="Pfam" id="PF06527">
    <property type="entry name" value="TniQ"/>
    <property type="match status" value="1"/>
</dbReference>
<dbReference type="EMBL" id="SZNK01000001">
    <property type="protein sequence ID" value="TKI57837.1"/>
    <property type="molecule type" value="Genomic_DNA"/>
</dbReference>
<keyword evidence="4" id="KW-1185">Reference proteome</keyword>
<evidence type="ECO:0008006" key="5">
    <source>
        <dbReference type="Google" id="ProtNLM"/>
    </source>
</evidence>
<reference evidence="3 4" key="1">
    <citation type="submission" date="2019-04" db="EMBL/GenBank/DDBJ databases">
        <title>Whole genome sequencing of Brevibacillus sp. TGS2-1.</title>
        <authorList>
            <person name="Choi A."/>
        </authorList>
    </citation>
    <scope>NUCLEOTIDE SEQUENCE [LARGE SCALE GENOMIC DNA]</scope>
    <source>
        <strain evidence="3 4">TGS2-1</strain>
    </source>
</reference>
<dbReference type="InterPro" id="IPR009492">
    <property type="entry name" value="TniQ"/>
</dbReference>
<evidence type="ECO:0000259" key="2">
    <source>
        <dbReference type="Pfam" id="PF15978"/>
    </source>
</evidence>
<dbReference type="InterPro" id="IPR032750">
    <property type="entry name" value="TnsD_C"/>
</dbReference>
<dbReference type="Proteomes" id="UP000307841">
    <property type="component" value="Unassembled WGS sequence"/>
</dbReference>
<evidence type="ECO:0000259" key="1">
    <source>
        <dbReference type="Pfam" id="PF06527"/>
    </source>
</evidence>
<protein>
    <recommendedName>
        <fullName evidence="5">Transposon Tn7 transposition protein TnsD C-termianl domain-containing protein</fullName>
    </recommendedName>
</protein>
<sequence>MILLLAFFPSLYPDEIIYSGIARYHQISGNRSQKQTVRDLFGERLVCATVDLPSHLGSLARRIGEIYTVDELIQRHTLYPYYATYLSKDKTERLYRLMAEGTSWGEIHISVGIPASTIKLPVNMRYCVGCYRDDVEKYGEPYWHRLHQLPGVLTCPIHKMWLSNSAIPYTTREQKFRFQPLSTVQKENEYKTYDIVPDIYLRVAQRSEILLCQSFRYVDSKNLVGSEYVTKEGRFHLRKLLDDFDGYFTSEFLKSINCEVKNGLSETWLHKIVRGKIMVSHPLRCILLSEFLGLGVSENIAPRGQYEGGGRKLYKETTEPLNKSNPTKDWAKRDEYFRWEVEKAVAEIKAQKSKPQRITVAALSRHIGRTKFNVLLEKCLNKLPLTRSYIIQEIESTQEYQIRRLESASSVIKEQGFKIQGWRLLKAAGLNRPLTKLVEEKFRSIVEGQDEPYKNM</sequence>
<proteinExistence type="predicted"/>
<feature type="domain" description="TniQ" evidence="1">
    <location>
        <begin position="7"/>
        <end position="160"/>
    </location>
</feature>
<gene>
    <name evidence="3" type="ORF">E8L90_21715</name>
</gene>
<dbReference type="RefSeq" id="WP_137031359.1">
    <property type="nucleotide sequence ID" value="NZ_SZNK01000001.1"/>
</dbReference>
<dbReference type="AlphaFoldDB" id="A0A4U2YAP1"/>
<evidence type="ECO:0000313" key="3">
    <source>
        <dbReference type="EMBL" id="TKI57837.1"/>
    </source>
</evidence>
<feature type="domain" description="Transposon Tn7 transposition protein TnsD C-terminal" evidence="2">
    <location>
        <begin position="223"/>
        <end position="298"/>
    </location>
</feature>
<feature type="domain" description="Transposon Tn7 transposition protein TnsD C-terminal" evidence="2">
    <location>
        <begin position="322"/>
        <end position="390"/>
    </location>
</feature>
<organism evidence="3 4">
    <name type="scientific">Brevibacillus antibioticus</name>
    <dbReference type="NCBI Taxonomy" id="2570228"/>
    <lineage>
        <taxon>Bacteria</taxon>
        <taxon>Bacillati</taxon>
        <taxon>Bacillota</taxon>
        <taxon>Bacilli</taxon>
        <taxon>Bacillales</taxon>
        <taxon>Paenibacillaceae</taxon>
        <taxon>Brevibacillus</taxon>
    </lineage>
</organism>
<name>A0A4U2YAP1_9BACL</name>
<dbReference type="Pfam" id="PF15978">
    <property type="entry name" value="TnsD"/>
    <property type="match status" value="2"/>
</dbReference>